<name>A0A168R6Y5_9BACT</name>
<comment type="catalytic activity">
    <reaction evidence="9 10">
        <text>NAD(+) + (deoxyribonucleotide)n-3'-hydroxyl + 5'-phospho-(deoxyribonucleotide)m = (deoxyribonucleotide)n+m + AMP + beta-nicotinamide D-nucleotide.</text>
        <dbReference type="EC" id="6.5.1.2"/>
    </reaction>
</comment>
<evidence type="ECO:0000256" key="5">
    <source>
        <dbReference type="ARBA" id="ARBA00022833"/>
    </source>
</evidence>
<dbReference type="PANTHER" id="PTHR23389">
    <property type="entry name" value="CHROMOSOME TRANSMISSION FIDELITY FACTOR 18"/>
    <property type="match status" value="1"/>
</dbReference>
<dbReference type="SUPFAM" id="SSF52113">
    <property type="entry name" value="BRCT domain"/>
    <property type="match status" value="1"/>
</dbReference>
<dbReference type="PATRIC" id="fig|29557.3.peg.593"/>
<dbReference type="Pfam" id="PF03120">
    <property type="entry name" value="OB_DNA_ligase"/>
    <property type="match status" value="1"/>
</dbReference>
<dbReference type="InterPro" id="IPR012340">
    <property type="entry name" value="NA-bd_OB-fold"/>
</dbReference>
<dbReference type="GO" id="GO:0006260">
    <property type="term" value="P:DNA replication"/>
    <property type="evidence" value="ECO:0007669"/>
    <property type="project" value="UniProtKB-KW"/>
</dbReference>
<dbReference type="Pfam" id="PF01653">
    <property type="entry name" value="DNA_ligase_aden"/>
    <property type="match status" value="1"/>
</dbReference>
<feature type="binding site" evidence="10">
    <location>
        <begin position="35"/>
        <end position="39"/>
    </location>
    <ligand>
        <name>NAD(+)</name>
        <dbReference type="ChEBI" id="CHEBI:57540"/>
    </ligand>
</feature>
<evidence type="ECO:0000256" key="1">
    <source>
        <dbReference type="ARBA" id="ARBA00022598"/>
    </source>
</evidence>
<keyword evidence="2 10" id="KW-0235">DNA replication</keyword>
<evidence type="ECO:0000256" key="6">
    <source>
        <dbReference type="ARBA" id="ARBA00022842"/>
    </source>
</evidence>
<dbReference type="EC" id="6.5.1.2" evidence="10"/>
<sequence length="663" mass="75705">MIDEKEIQQKINNLVNLLNQWNLEYFVLNSPSVSDLEYDRKLLELEKLEAQFPHLIRSDSPTQQVGIFNDKRFTKVIHQKPMLSLAKAYNYDEIIKFVNNIKKFVPFEDINFSIEPKIDGLSISLHYENGYLKRAITRGDGIEGEDVSHNVLMINSIPQVIDLKENIEIRGEVYLSKSMFKKINEFNKLHNLKEFANPRNAASGTLRQLDSSIVKARNLSAFLYEIVNFEKYNLKTQSEVLNYLKKLNFPVTEYHKIAEIDDLAEIIENFAEIKNSFDYDIDGLVIKLNDLTYWKDLGTTAKFPRAAIAFKYDVEQSITKVLNIQTTVGRTGKITYIANLEPVELNQTIVKNATLHNYDFIQKLNLNLGDEVVIIKAGEIIPKVLDNYAKHSTGVYPKSLFCPSCHSPLIQYGDLVDQYCSNLTNCPEVIINSIVHFAMRKSLNIVGLGINTVKDLFKANLVHKIEDIFELYKHKETLLTLPRYAEQKVQNLLDAIEQAKNSSFDKLLFALGIKNLGERAAKLIGKICNSFAELQMESNLEKISNLDNIGPIIVQNLHNFINNEQNQNLMSYLDQNFAYIQKSKNNFISDKLNNLTFVITGKLSQNREYFSNLIELHGGNVSSSISKKTDYLLAGIDAGSKLDKAKKLNVKIINEIELLELVN</sequence>
<dbReference type="InterPro" id="IPR001679">
    <property type="entry name" value="DNA_ligase"/>
</dbReference>
<feature type="binding site" evidence="10">
    <location>
        <position position="405"/>
    </location>
    <ligand>
        <name>Zn(2+)</name>
        <dbReference type="ChEBI" id="CHEBI:29105"/>
    </ligand>
</feature>
<dbReference type="SMART" id="SM00532">
    <property type="entry name" value="LIGANc"/>
    <property type="match status" value="1"/>
</dbReference>
<evidence type="ECO:0000256" key="10">
    <source>
        <dbReference type="HAMAP-Rule" id="MF_01588"/>
    </source>
</evidence>
<dbReference type="PROSITE" id="PS50172">
    <property type="entry name" value="BRCT"/>
    <property type="match status" value="1"/>
</dbReference>
<feature type="binding site" evidence="10">
    <location>
        <begin position="84"/>
        <end position="85"/>
    </location>
    <ligand>
        <name>NAD(+)</name>
        <dbReference type="ChEBI" id="CHEBI:57540"/>
    </ligand>
</feature>
<dbReference type="CDD" id="cd00114">
    <property type="entry name" value="LIGANc"/>
    <property type="match status" value="1"/>
</dbReference>
<dbReference type="Gene3D" id="1.10.287.610">
    <property type="entry name" value="Helix hairpin bin"/>
    <property type="match status" value="1"/>
</dbReference>
<dbReference type="Gene3D" id="1.10.150.20">
    <property type="entry name" value="5' to 3' exonuclease, C-terminal subdomain"/>
    <property type="match status" value="2"/>
</dbReference>
<feature type="active site" description="N6-AMP-lysine intermediate" evidence="10">
    <location>
        <position position="117"/>
    </location>
</feature>
<dbReference type="Pfam" id="PF12826">
    <property type="entry name" value="HHH_2"/>
    <property type="match status" value="1"/>
</dbReference>
<evidence type="ECO:0000259" key="11">
    <source>
        <dbReference type="PROSITE" id="PS50172"/>
    </source>
</evidence>
<dbReference type="InterPro" id="IPR004149">
    <property type="entry name" value="Znf_DNAligase_C4"/>
</dbReference>
<organism evidence="12 13">
    <name type="scientific">Mycoplasmopsis gallinarum</name>
    <dbReference type="NCBI Taxonomy" id="29557"/>
    <lineage>
        <taxon>Bacteria</taxon>
        <taxon>Bacillati</taxon>
        <taxon>Mycoplasmatota</taxon>
        <taxon>Mycoplasmoidales</taxon>
        <taxon>Metamycoplasmataceae</taxon>
        <taxon>Mycoplasmopsis</taxon>
    </lineage>
</organism>
<dbReference type="InterPro" id="IPR036420">
    <property type="entry name" value="BRCT_dom_sf"/>
</dbReference>
<dbReference type="InterPro" id="IPR004150">
    <property type="entry name" value="NAD_DNA_ligase_OB"/>
</dbReference>
<dbReference type="PROSITE" id="PS01055">
    <property type="entry name" value="DNA_LIGASE_N1"/>
    <property type="match status" value="1"/>
</dbReference>
<feature type="binding site" evidence="10">
    <location>
        <position position="138"/>
    </location>
    <ligand>
        <name>NAD(+)</name>
        <dbReference type="ChEBI" id="CHEBI:57540"/>
    </ligand>
</feature>
<keyword evidence="4 10" id="KW-0227">DNA damage</keyword>
<keyword evidence="1 10" id="KW-0436">Ligase</keyword>
<keyword evidence="10" id="KW-0464">Manganese</keyword>
<evidence type="ECO:0000256" key="3">
    <source>
        <dbReference type="ARBA" id="ARBA00022723"/>
    </source>
</evidence>
<dbReference type="InterPro" id="IPR001357">
    <property type="entry name" value="BRCT_dom"/>
</dbReference>
<dbReference type="HAMAP" id="MF_01588">
    <property type="entry name" value="DNA_ligase_A"/>
    <property type="match status" value="1"/>
</dbReference>
<feature type="binding site" evidence="10">
    <location>
        <position position="287"/>
    </location>
    <ligand>
        <name>NAD(+)</name>
        <dbReference type="ChEBI" id="CHEBI:57540"/>
    </ligand>
</feature>
<dbReference type="PIRSF" id="PIRSF001604">
    <property type="entry name" value="LigA"/>
    <property type="match status" value="1"/>
</dbReference>
<feature type="binding site" evidence="10">
    <location>
        <position position="426"/>
    </location>
    <ligand>
        <name>Zn(2+)</name>
        <dbReference type="ChEBI" id="CHEBI:29105"/>
    </ligand>
</feature>
<feature type="binding site" evidence="10">
    <location>
        <position position="311"/>
    </location>
    <ligand>
        <name>NAD(+)</name>
        <dbReference type="ChEBI" id="CHEBI:57540"/>
    </ligand>
</feature>
<dbReference type="Gene3D" id="3.40.50.10190">
    <property type="entry name" value="BRCT domain"/>
    <property type="match status" value="1"/>
</dbReference>
<proteinExistence type="inferred from homology"/>
<dbReference type="InterPro" id="IPR010994">
    <property type="entry name" value="RuvA_2-like"/>
</dbReference>
<dbReference type="Pfam" id="PF00533">
    <property type="entry name" value="BRCT"/>
    <property type="match status" value="1"/>
</dbReference>
<feature type="binding site" evidence="10">
    <location>
        <position position="420"/>
    </location>
    <ligand>
        <name>Zn(2+)</name>
        <dbReference type="ChEBI" id="CHEBI:29105"/>
    </ligand>
</feature>
<feature type="binding site" evidence="10">
    <location>
        <position position="115"/>
    </location>
    <ligand>
        <name>NAD(+)</name>
        <dbReference type="ChEBI" id="CHEBI:57540"/>
    </ligand>
</feature>
<keyword evidence="3 10" id="KW-0479">Metal-binding</keyword>
<dbReference type="AlphaFoldDB" id="A0A168R6Y5"/>
<feature type="domain" description="BRCT" evidence="11">
    <location>
        <begin position="587"/>
        <end position="663"/>
    </location>
</feature>
<dbReference type="GO" id="GO:0006281">
    <property type="term" value="P:DNA repair"/>
    <property type="evidence" value="ECO:0007669"/>
    <property type="project" value="UniProtKB-KW"/>
</dbReference>
<dbReference type="GO" id="GO:0005829">
    <property type="term" value="C:cytosol"/>
    <property type="evidence" value="ECO:0007669"/>
    <property type="project" value="TreeGrafter"/>
</dbReference>
<keyword evidence="13" id="KW-1185">Reference proteome</keyword>
<dbReference type="GO" id="GO:0003911">
    <property type="term" value="F:DNA ligase (NAD+) activity"/>
    <property type="evidence" value="ECO:0007669"/>
    <property type="project" value="UniProtKB-UniRule"/>
</dbReference>
<dbReference type="Gene3D" id="3.30.470.30">
    <property type="entry name" value="DNA ligase/mRNA capping enzyme"/>
    <property type="match status" value="1"/>
</dbReference>
<dbReference type="STRING" id="29557.MGALLINA_05860"/>
<comment type="similarity">
    <text evidence="10">Belongs to the NAD-dependent DNA ligase family. LigA subfamily.</text>
</comment>
<evidence type="ECO:0000313" key="13">
    <source>
        <dbReference type="Proteomes" id="UP000076983"/>
    </source>
</evidence>
<dbReference type="EMBL" id="LVLH01000049">
    <property type="protein sequence ID" value="OAB48661.1"/>
    <property type="molecule type" value="Genomic_DNA"/>
</dbReference>
<keyword evidence="8 10" id="KW-0234">DNA repair</keyword>
<comment type="function">
    <text evidence="10">DNA ligase that catalyzes the formation of phosphodiester linkages between 5'-phosphoryl and 3'-hydroxyl groups in double-stranded DNA using NAD as a coenzyme and as the energy source for the reaction. It is essential for DNA replication and repair of damaged DNA.</text>
</comment>
<dbReference type="SUPFAM" id="SSF47781">
    <property type="entry name" value="RuvA domain 2-like"/>
    <property type="match status" value="1"/>
</dbReference>
<dbReference type="SUPFAM" id="SSF50249">
    <property type="entry name" value="Nucleic acid-binding proteins"/>
    <property type="match status" value="1"/>
</dbReference>
<comment type="caution">
    <text evidence="12">The sequence shown here is derived from an EMBL/GenBank/DDBJ whole genome shotgun (WGS) entry which is preliminary data.</text>
</comment>
<comment type="cofactor">
    <cofactor evidence="10">
        <name>Mg(2+)</name>
        <dbReference type="ChEBI" id="CHEBI:18420"/>
    </cofactor>
    <cofactor evidence="10">
        <name>Mn(2+)</name>
        <dbReference type="ChEBI" id="CHEBI:29035"/>
    </cofactor>
</comment>
<dbReference type="NCBIfam" id="NF005932">
    <property type="entry name" value="PRK07956.1"/>
    <property type="match status" value="1"/>
</dbReference>
<dbReference type="InterPro" id="IPR013840">
    <property type="entry name" value="DNAligase_N"/>
</dbReference>
<evidence type="ECO:0000256" key="4">
    <source>
        <dbReference type="ARBA" id="ARBA00022763"/>
    </source>
</evidence>
<feature type="binding site" evidence="10">
    <location>
        <position position="402"/>
    </location>
    <ligand>
        <name>Zn(2+)</name>
        <dbReference type="ChEBI" id="CHEBI:29105"/>
    </ligand>
</feature>
<accession>A0A168R6Y5</accession>
<dbReference type="Proteomes" id="UP000076983">
    <property type="component" value="Unassembled WGS sequence"/>
</dbReference>
<feature type="binding site" evidence="10">
    <location>
        <position position="172"/>
    </location>
    <ligand>
        <name>NAD(+)</name>
        <dbReference type="ChEBI" id="CHEBI:57540"/>
    </ligand>
</feature>
<dbReference type="NCBIfam" id="TIGR00575">
    <property type="entry name" value="dnlj"/>
    <property type="match status" value="1"/>
</dbReference>
<protein>
    <recommendedName>
        <fullName evidence="10">DNA ligase</fullName>
        <ecNumber evidence="10">6.5.1.2</ecNumber>
    </recommendedName>
    <alternativeName>
        <fullName evidence="10">Polydeoxyribonucleotide synthase [NAD(+)]</fullName>
    </alternativeName>
</protein>
<dbReference type="SMART" id="SM00292">
    <property type="entry name" value="BRCT"/>
    <property type="match status" value="1"/>
</dbReference>
<evidence type="ECO:0000256" key="2">
    <source>
        <dbReference type="ARBA" id="ARBA00022705"/>
    </source>
</evidence>
<keyword evidence="6 10" id="KW-0460">Magnesium</keyword>
<reference evidence="12 13" key="1">
    <citation type="submission" date="2016-03" db="EMBL/GenBank/DDBJ databases">
        <title>Genome sequence of Mycoplasma gallinarum strain Mgn_IPT.</title>
        <authorList>
            <person name="Yacoub E."/>
            <person name="Sirand-Pugnet P."/>
            <person name="Barre A."/>
            <person name="Maurier F."/>
            <person name="Blanchard A."/>
            <person name="Ben Abdelmoumen B.M."/>
        </authorList>
    </citation>
    <scope>NUCLEOTIDE SEQUENCE [LARGE SCALE GENOMIC DNA]</scope>
    <source>
        <strain evidence="12 13">Mgn_IPT</strain>
    </source>
</reference>
<keyword evidence="7 10" id="KW-0520">NAD</keyword>
<evidence type="ECO:0000256" key="9">
    <source>
        <dbReference type="ARBA" id="ARBA00034005"/>
    </source>
</evidence>
<evidence type="ECO:0000256" key="8">
    <source>
        <dbReference type="ARBA" id="ARBA00023204"/>
    </source>
</evidence>
<dbReference type="GO" id="GO:0046872">
    <property type="term" value="F:metal ion binding"/>
    <property type="evidence" value="ECO:0007669"/>
    <property type="project" value="UniProtKB-KW"/>
</dbReference>
<keyword evidence="5 10" id="KW-0862">Zinc</keyword>
<dbReference type="PANTHER" id="PTHR23389:SF9">
    <property type="entry name" value="DNA LIGASE"/>
    <property type="match status" value="1"/>
</dbReference>
<dbReference type="InterPro" id="IPR041663">
    <property type="entry name" value="DisA/LigA_HHH"/>
</dbReference>
<gene>
    <name evidence="10 12" type="primary">ligA</name>
    <name evidence="12" type="ORF">MGALLINA_05860</name>
</gene>
<dbReference type="Pfam" id="PF03119">
    <property type="entry name" value="DNA_ligase_ZBD"/>
    <property type="match status" value="1"/>
</dbReference>
<dbReference type="InterPro" id="IPR013839">
    <property type="entry name" value="DNAligase_adenylation"/>
</dbReference>
<evidence type="ECO:0000313" key="12">
    <source>
        <dbReference type="EMBL" id="OAB48661.1"/>
    </source>
</evidence>
<dbReference type="Gene3D" id="2.40.50.140">
    <property type="entry name" value="Nucleic acid-binding proteins"/>
    <property type="match status" value="1"/>
</dbReference>
<dbReference type="InterPro" id="IPR018239">
    <property type="entry name" value="DNA_ligase_AS"/>
</dbReference>
<evidence type="ECO:0000256" key="7">
    <source>
        <dbReference type="ARBA" id="ARBA00023027"/>
    </source>
</evidence>
<dbReference type="SUPFAM" id="SSF56091">
    <property type="entry name" value="DNA ligase/mRNA capping enzyme, catalytic domain"/>
    <property type="match status" value="1"/>
</dbReference>